<gene>
    <name evidence="7" type="ORF">DdX_00484</name>
</gene>
<evidence type="ECO:0000256" key="5">
    <source>
        <dbReference type="ARBA" id="ARBA00023180"/>
    </source>
</evidence>
<evidence type="ECO:0000256" key="6">
    <source>
        <dbReference type="SAM" id="Phobius"/>
    </source>
</evidence>
<dbReference type="AlphaFoldDB" id="A0AAD4R7B0"/>
<dbReference type="PANTHER" id="PTHR46671">
    <property type="entry name" value="PROTEIN CBG11221"/>
    <property type="match status" value="1"/>
</dbReference>
<keyword evidence="6" id="KW-0812">Transmembrane</keyword>
<dbReference type="GO" id="GO:0016757">
    <property type="term" value="F:glycosyltransferase activity"/>
    <property type="evidence" value="ECO:0007669"/>
    <property type="project" value="UniProtKB-KW"/>
</dbReference>
<evidence type="ECO:0000256" key="4">
    <source>
        <dbReference type="ARBA" id="ARBA00023136"/>
    </source>
</evidence>
<reference evidence="7" key="1">
    <citation type="submission" date="2022-01" db="EMBL/GenBank/DDBJ databases">
        <title>Genome Sequence Resource for Two Populations of Ditylenchus destructor, the Migratory Endoparasitic Phytonematode.</title>
        <authorList>
            <person name="Zhang H."/>
            <person name="Lin R."/>
            <person name="Xie B."/>
        </authorList>
    </citation>
    <scope>NUCLEOTIDE SEQUENCE</scope>
    <source>
        <strain evidence="7">BazhouSP</strain>
    </source>
</reference>
<keyword evidence="4 6" id="KW-0472">Membrane</keyword>
<accession>A0AAD4R7B0</accession>
<dbReference type="PANTHER" id="PTHR46671:SF7">
    <property type="entry name" value="CORE-2_I-BRANCHING ENZYME"/>
    <property type="match status" value="1"/>
</dbReference>
<dbReference type="EMBL" id="JAKKPZ010000001">
    <property type="protein sequence ID" value="KAI1728314.1"/>
    <property type="molecule type" value="Genomic_DNA"/>
</dbReference>
<keyword evidence="3" id="KW-0808">Transferase</keyword>
<comment type="caution">
    <text evidence="7">The sequence shown here is derived from an EMBL/GenBank/DDBJ whole genome shotgun (WGS) entry which is preliminary data.</text>
</comment>
<dbReference type="Pfam" id="PF02485">
    <property type="entry name" value="Branch"/>
    <property type="match status" value="1"/>
</dbReference>
<protein>
    <submittedName>
        <fullName evidence="7">Core-2/I-Branching enzyme domain-containing protein</fullName>
    </submittedName>
</protein>
<evidence type="ECO:0000256" key="2">
    <source>
        <dbReference type="ARBA" id="ARBA00022676"/>
    </source>
</evidence>
<dbReference type="GO" id="GO:0016020">
    <property type="term" value="C:membrane"/>
    <property type="evidence" value="ECO:0007669"/>
    <property type="project" value="UniProtKB-SubCell"/>
</dbReference>
<dbReference type="Proteomes" id="UP001201812">
    <property type="component" value="Unassembled WGS sequence"/>
</dbReference>
<keyword evidence="2" id="KW-0328">Glycosyltransferase</keyword>
<evidence type="ECO:0000256" key="3">
    <source>
        <dbReference type="ARBA" id="ARBA00022679"/>
    </source>
</evidence>
<keyword evidence="6" id="KW-1133">Transmembrane helix</keyword>
<keyword evidence="5" id="KW-0325">Glycoprotein</keyword>
<proteinExistence type="predicted"/>
<evidence type="ECO:0000256" key="1">
    <source>
        <dbReference type="ARBA" id="ARBA00004606"/>
    </source>
</evidence>
<feature type="transmembrane region" description="Helical" evidence="6">
    <location>
        <begin position="62"/>
        <end position="84"/>
    </location>
</feature>
<evidence type="ECO:0000313" key="8">
    <source>
        <dbReference type="Proteomes" id="UP001201812"/>
    </source>
</evidence>
<keyword evidence="8" id="KW-1185">Reference proteome</keyword>
<name>A0AAD4R7B0_9BILA</name>
<sequence length="538" mass="61847">MKEDEQYLLESEFSDGIRAGCSNVDLVNGQNFGYIDSMRVSRANRRRPKNISSDDPSSNRSCLLISFAVTGCVVVTFFAAITLIQLQHSILLRTLLETCDKFKYSAIDYTAYSADPSLPVNQAFVFRRPPNVVNLDCAKLLEGTDKDYIREAATHRVKYKDDPRLPMDCASIKRRNYFAQKSASKEEENFPIAVSRTVFKDYFFLETELSVSYAPQNWYCYALDEKTDETFRARMHSLSACLSNVVITHREWKMDSAGHNMSFSHLECMKLLSTKERKWNYMILLQNHDVALKTNEELVQILQWFGGANDVEVVKTPWGRVNYNLNWTFEHLKLFRDEFRNIIGANGYEPKLAFAKGLVESSFSRPAVEFMVNELNLEIMYLQLETEKYGVDEISLPTLQATDAIGLPGGFTHKCLAKGIGVGFVSRFTIWGDRMNKCGSHHSRHYLCVFGVEDLSLNLRDSVYLFANKLMPEFDFGAISCWHETIFNRTQLDRGTHRLKPEVYKQLPTVRYHAEKKANGSVDLDKFDCHYNISFYTT</sequence>
<comment type="subcellular location">
    <subcellularLocation>
        <location evidence="1">Membrane</location>
        <topology evidence="1">Single-pass type II membrane protein</topology>
    </subcellularLocation>
</comment>
<organism evidence="7 8">
    <name type="scientific">Ditylenchus destructor</name>
    <dbReference type="NCBI Taxonomy" id="166010"/>
    <lineage>
        <taxon>Eukaryota</taxon>
        <taxon>Metazoa</taxon>
        <taxon>Ecdysozoa</taxon>
        <taxon>Nematoda</taxon>
        <taxon>Chromadorea</taxon>
        <taxon>Rhabditida</taxon>
        <taxon>Tylenchina</taxon>
        <taxon>Tylenchomorpha</taxon>
        <taxon>Sphaerularioidea</taxon>
        <taxon>Anguinidae</taxon>
        <taxon>Anguininae</taxon>
        <taxon>Ditylenchus</taxon>
    </lineage>
</organism>
<dbReference type="InterPro" id="IPR003406">
    <property type="entry name" value="Glyco_trans_14"/>
</dbReference>
<evidence type="ECO:0000313" key="7">
    <source>
        <dbReference type="EMBL" id="KAI1728314.1"/>
    </source>
</evidence>